<dbReference type="EMBL" id="RKQG01000001">
    <property type="protein sequence ID" value="RPE33586.1"/>
    <property type="molecule type" value="Genomic_DNA"/>
</dbReference>
<dbReference type="PANTHER" id="PTHR43037">
    <property type="entry name" value="UNNAMED PRODUCT-RELATED"/>
    <property type="match status" value="1"/>
</dbReference>
<dbReference type="InterPro" id="IPR029058">
    <property type="entry name" value="AB_hydrolase_fold"/>
</dbReference>
<evidence type="ECO:0008006" key="5">
    <source>
        <dbReference type="Google" id="ProtNLM"/>
    </source>
</evidence>
<organism evidence="3 4">
    <name type="scientific">Kitasatospora cineracea</name>
    <dbReference type="NCBI Taxonomy" id="88074"/>
    <lineage>
        <taxon>Bacteria</taxon>
        <taxon>Bacillati</taxon>
        <taxon>Actinomycetota</taxon>
        <taxon>Actinomycetes</taxon>
        <taxon>Kitasatosporales</taxon>
        <taxon>Streptomycetaceae</taxon>
        <taxon>Kitasatospora</taxon>
    </lineage>
</organism>
<sequence length="411" mass="44627">MLTDPDPYEVRRLCRADDPAGALDLLARTGFDAAALRRLLTGRAPGPGPVPGTREVLLRDENGRTTEMAVHTPAGAVGGRTGALVLLHGVGGSGPRMLSRFRDLAERLDVSVLCPTAQPVHERSNRLDLAGLFGNAFDAPCWNLSGADFPLAALRWARTELDADPDRCLIAGHSMGALATWNLAMRFGDRFCAAVPVNGALSMWELFGTDRRKRALLPNLLPLPVFVLHGDADRQIAPRFDRESVAALRGLGHPELRHAEIRGGGHTLESLDLTGRNAPLRSELADWLSARRRGRVPAAVRHRALDGAHGRAHWIAVDRIAPQAVAEVRAERRSATAIDVAVTGAREVRLHLRGDLFAPGRLDVAVNGVRHAVAFRPDPDRLLHSYRETADPALLDEQVVVLPVPDDREES</sequence>
<dbReference type="GO" id="GO:0016787">
    <property type="term" value="F:hydrolase activity"/>
    <property type="evidence" value="ECO:0007669"/>
    <property type="project" value="UniProtKB-KW"/>
</dbReference>
<accession>A0A3N4RLE1</accession>
<gene>
    <name evidence="3" type="ORF">EDD38_1879</name>
</gene>
<evidence type="ECO:0000256" key="2">
    <source>
        <dbReference type="ARBA" id="ARBA00022801"/>
    </source>
</evidence>
<protein>
    <recommendedName>
        <fullName evidence="5">Esterase</fullName>
    </recommendedName>
</protein>
<comment type="caution">
    <text evidence="3">The sequence shown here is derived from an EMBL/GenBank/DDBJ whole genome shotgun (WGS) entry which is preliminary data.</text>
</comment>
<reference evidence="3 4" key="1">
    <citation type="submission" date="2018-11" db="EMBL/GenBank/DDBJ databases">
        <title>Sequencing the genomes of 1000 actinobacteria strains.</title>
        <authorList>
            <person name="Klenk H.-P."/>
        </authorList>
    </citation>
    <scope>NUCLEOTIDE SEQUENCE [LARGE SCALE GENOMIC DNA]</scope>
    <source>
        <strain evidence="3 4">DSM 44781</strain>
    </source>
</reference>
<keyword evidence="2" id="KW-0378">Hydrolase</keyword>
<proteinExistence type="predicted"/>
<dbReference type="InterPro" id="IPR050955">
    <property type="entry name" value="Plant_Biomass_Hydrol_Est"/>
</dbReference>
<evidence type="ECO:0000256" key="1">
    <source>
        <dbReference type="ARBA" id="ARBA00022729"/>
    </source>
</evidence>
<dbReference type="RefSeq" id="WP_123817858.1">
    <property type="nucleotide sequence ID" value="NZ_JBEYIY010000005.1"/>
</dbReference>
<dbReference type="SUPFAM" id="SSF53474">
    <property type="entry name" value="alpha/beta-Hydrolases"/>
    <property type="match status" value="1"/>
</dbReference>
<evidence type="ECO:0000313" key="4">
    <source>
        <dbReference type="Proteomes" id="UP000266906"/>
    </source>
</evidence>
<dbReference type="Gene3D" id="3.40.50.1820">
    <property type="entry name" value="alpha/beta hydrolase"/>
    <property type="match status" value="1"/>
</dbReference>
<name>A0A3N4RLE1_9ACTN</name>
<keyword evidence="1" id="KW-0732">Signal</keyword>
<evidence type="ECO:0000313" key="3">
    <source>
        <dbReference type="EMBL" id="RPE33586.1"/>
    </source>
</evidence>
<dbReference type="AlphaFoldDB" id="A0A3N4RLE1"/>
<dbReference type="PANTHER" id="PTHR43037:SF5">
    <property type="entry name" value="FERULOYL ESTERASE"/>
    <property type="match status" value="1"/>
</dbReference>
<dbReference type="Proteomes" id="UP000266906">
    <property type="component" value="Unassembled WGS sequence"/>
</dbReference>
<keyword evidence="4" id="KW-1185">Reference proteome</keyword>